<evidence type="ECO:0000313" key="14">
    <source>
        <dbReference type="Proteomes" id="UP000001303"/>
    </source>
</evidence>
<dbReference type="KEGG" id="zin:ZICARI_027"/>
<reference evidence="13 14" key="1">
    <citation type="journal article" date="2010" name="Genome Biol. Evol.">
        <title>Functional convergence in reduced genomes of bacterial symbionts spanning 200 My of evolution.</title>
        <authorList>
            <person name="McCutcheon J.P."/>
            <person name="Moran N.A."/>
        </authorList>
    </citation>
    <scope>NUCLEOTIDE SEQUENCE [LARGE SCALE GENOMIC DNA]</scope>
    <source>
        <strain evidence="13 14">CARI</strain>
    </source>
</reference>
<keyword evidence="9" id="KW-0648">Protein biosynthesis</keyword>
<evidence type="ECO:0000256" key="7">
    <source>
        <dbReference type="ARBA" id="ARBA00022840"/>
    </source>
</evidence>
<dbReference type="STRING" id="871271.ZICARI_027"/>
<keyword evidence="10 13" id="KW-0030">Aminoacyl-tRNA synthetase</keyword>
<dbReference type="CDD" id="cd00496">
    <property type="entry name" value="PheRS_alpha_core"/>
    <property type="match status" value="1"/>
</dbReference>
<dbReference type="Gene3D" id="3.30.930.10">
    <property type="entry name" value="Bira Bifunctional Protein, Domain 2"/>
    <property type="match status" value="1"/>
</dbReference>
<dbReference type="Proteomes" id="UP000001303">
    <property type="component" value="Chromosome"/>
</dbReference>
<protein>
    <recommendedName>
        <fullName evidence="2">phenylalanine--tRNA ligase</fullName>
        <ecNumber evidence="2">6.1.1.20</ecNumber>
    </recommendedName>
</protein>
<dbReference type="GO" id="GO:0046872">
    <property type="term" value="F:metal ion binding"/>
    <property type="evidence" value="ECO:0007669"/>
    <property type="project" value="UniProtKB-KW"/>
</dbReference>
<dbReference type="InterPro" id="IPR045864">
    <property type="entry name" value="aa-tRNA-synth_II/BPL/LPL"/>
</dbReference>
<keyword evidence="5" id="KW-0479">Metal-binding</keyword>
<dbReference type="SUPFAM" id="SSF55681">
    <property type="entry name" value="Class II aaRS and biotin synthetases"/>
    <property type="match status" value="1"/>
</dbReference>
<proteinExistence type="predicted"/>
<dbReference type="GO" id="GO:0005737">
    <property type="term" value="C:cytoplasm"/>
    <property type="evidence" value="ECO:0007669"/>
    <property type="project" value="UniProtKB-SubCell"/>
</dbReference>
<keyword evidence="6" id="KW-0547">Nucleotide-binding</keyword>
<dbReference type="InterPro" id="IPR002319">
    <property type="entry name" value="Phenylalanyl-tRNA_Synthase"/>
</dbReference>
<name>E0TIM8_ZINIC</name>
<evidence type="ECO:0000256" key="5">
    <source>
        <dbReference type="ARBA" id="ARBA00022723"/>
    </source>
</evidence>
<evidence type="ECO:0000256" key="3">
    <source>
        <dbReference type="ARBA" id="ARBA00022490"/>
    </source>
</evidence>
<dbReference type="GO" id="GO:0005524">
    <property type="term" value="F:ATP binding"/>
    <property type="evidence" value="ECO:0007669"/>
    <property type="project" value="UniProtKB-KW"/>
</dbReference>
<gene>
    <name evidence="13" type="primary">pheS</name>
    <name evidence="13" type="ordered locus">ZICARI_027</name>
</gene>
<keyword evidence="4" id="KW-0436">Ligase</keyword>
<dbReference type="GO" id="GO:0004826">
    <property type="term" value="F:phenylalanine-tRNA ligase activity"/>
    <property type="evidence" value="ECO:0007669"/>
    <property type="project" value="UniProtKB-EC"/>
</dbReference>
<dbReference type="EC" id="6.1.1.20" evidence="2"/>
<dbReference type="PANTHER" id="PTHR11538">
    <property type="entry name" value="PHENYLALANYL-TRNA SYNTHETASE"/>
    <property type="match status" value="1"/>
</dbReference>
<evidence type="ECO:0000313" key="13">
    <source>
        <dbReference type="EMBL" id="ADM89655.1"/>
    </source>
</evidence>
<dbReference type="GO" id="GO:0006432">
    <property type="term" value="P:phenylalanyl-tRNA aminoacylation"/>
    <property type="evidence" value="ECO:0007669"/>
    <property type="project" value="InterPro"/>
</dbReference>
<dbReference type="Pfam" id="PF01409">
    <property type="entry name" value="tRNA-synt_2d"/>
    <property type="match status" value="1"/>
</dbReference>
<dbReference type="AlphaFoldDB" id="E0TIM8"/>
<evidence type="ECO:0000256" key="4">
    <source>
        <dbReference type="ARBA" id="ARBA00022598"/>
    </source>
</evidence>
<evidence type="ECO:0000256" key="2">
    <source>
        <dbReference type="ARBA" id="ARBA00012814"/>
    </source>
</evidence>
<dbReference type="InterPro" id="IPR006195">
    <property type="entry name" value="aa-tRNA-synth_II"/>
</dbReference>
<evidence type="ECO:0000256" key="8">
    <source>
        <dbReference type="ARBA" id="ARBA00022842"/>
    </source>
</evidence>
<organism evidence="13 14">
    <name type="scientific">Zinderia insecticola (strain CARI)</name>
    <dbReference type="NCBI Taxonomy" id="871271"/>
    <lineage>
        <taxon>Bacteria</taxon>
        <taxon>Pseudomonadati</taxon>
        <taxon>Pseudomonadota</taxon>
        <taxon>Betaproteobacteria</taxon>
        <taxon>Burkholderiales</taxon>
        <taxon>Oxalobacteraceae</taxon>
        <taxon>Candidatus Zinderia</taxon>
    </lineage>
</organism>
<keyword evidence="8" id="KW-0460">Magnesium</keyword>
<evidence type="ECO:0000256" key="6">
    <source>
        <dbReference type="ARBA" id="ARBA00022741"/>
    </source>
</evidence>
<keyword evidence="14" id="KW-1185">Reference proteome</keyword>
<keyword evidence="7" id="KW-0067">ATP-binding</keyword>
<keyword evidence="3" id="KW-0963">Cytoplasm</keyword>
<dbReference type="EMBL" id="CP002161">
    <property type="protein sequence ID" value="ADM89655.1"/>
    <property type="molecule type" value="Genomic_DNA"/>
</dbReference>
<evidence type="ECO:0000256" key="10">
    <source>
        <dbReference type="ARBA" id="ARBA00023146"/>
    </source>
</evidence>
<comment type="subcellular location">
    <subcellularLocation>
        <location evidence="1">Cytoplasm</location>
    </subcellularLocation>
</comment>
<sequence>MKNIYKLILLKILNYNNIKDIKNNKKYFLSKKGYINKKINYIYKNKNINNLKTINNIKKKIFFIFNFLNKKYIINIHKNKKINTINKKYKNKKGNIHPITISCNKIKEIFNLLGFKEFNSPEIENEYINFTLLNSPKNHPSRSLNDTFYINIFDKYKKNLLLRTHMSSMQIRYMKFNKIPIKIFSIGKVYRRDNDLTHSPMFHQVEVLYLDKNINISNFKAIYLKFLKLFFNKKKFNIKFRISYFPFTIPSLETDIYFKKGIFKKKWIEISGGGLVHPKILKKLKFKNISGFAFGVGIERITMFKYNINNINLFYKNNLKFLKNYY</sequence>
<dbReference type="PROSITE" id="PS50862">
    <property type="entry name" value="AA_TRNA_LIGASE_II"/>
    <property type="match status" value="1"/>
</dbReference>
<dbReference type="GO" id="GO:0000049">
    <property type="term" value="F:tRNA binding"/>
    <property type="evidence" value="ECO:0007669"/>
    <property type="project" value="InterPro"/>
</dbReference>
<dbReference type="PANTHER" id="PTHR11538:SF41">
    <property type="entry name" value="PHENYLALANINE--TRNA LIGASE, MITOCHONDRIAL"/>
    <property type="match status" value="1"/>
</dbReference>
<dbReference type="NCBIfam" id="TIGR00468">
    <property type="entry name" value="pheS"/>
    <property type="match status" value="1"/>
</dbReference>
<evidence type="ECO:0000259" key="12">
    <source>
        <dbReference type="PROSITE" id="PS50862"/>
    </source>
</evidence>
<comment type="catalytic activity">
    <reaction evidence="11">
        <text>tRNA(Phe) + L-phenylalanine + ATP = L-phenylalanyl-tRNA(Phe) + AMP + diphosphate + H(+)</text>
        <dbReference type="Rhea" id="RHEA:19413"/>
        <dbReference type="Rhea" id="RHEA-COMP:9668"/>
        <dbReference type="Rhea" id="RHEA-COMP:9699"/>
        <dbReference type="ChEBI" id="CHEBI:15378"/>
        <dbReference type="ChEBI" id="CHEBI:30616"/>
        <dbReference type="ChEBI" id="CHEBI:33019"/>
        <dbReference type="ChEBI" id="CHEBI:58095"/>
        <dbReference type="ChEBI" id="CHEBI:78442"/>
        <dbReference type="ChEBI" id="CHEBI:78531"/>
        <dbReference type="ChEBI" id="CHEBI:456215"/>
        <dbReference type="EC" id="6.1.1.20"/>
    </reaction>
</comment>
<dbReference type="InterPro" id="IPR004529">
    <property type="entry name" value="Phe-tRNA-synth_IIc_asu"/>
</dbReference>
<reference key="2">
    <citation type="submission" date="2010-08" db="EMBL/GenBank/DDBJ databases">
        <title>Functional convergence in reduced genomes of bacterial symbionts spanning 200 million years of evolution.</title>
        <authorList>
            <person name="McCutcheon J.P."/>
            <person name="Moran N.A."/>
        </authorList>
    </citation>
    <scope>NUCLEOTIDE SEQUENCE</scope>
    <source>
        <strain>CARI</strain>
    </source>
</reference>
<accession>E0TIM8</accession>
<feature type="domain" description="Aminoacyl-transfer RNA synthetases class-II family profile" evidence="12">
    <location>
        <begin position="106"/>
        <end position="323"/>
    </location>
</feature>
<evidence type="ECO:0000256" key="1">
    <source>
        <dbReference type="ARBA" id="ARBA00004496"/>
    </source>
</evidence>
<dbReference type="HOGENOM" id="CLU_025086_0_1_4"/>
<evidence type="ECO:0000256" key="11">
    <source>
        <dbReference type="ARBA" id="ARBA00049255"/>
    </source>
</evidence>
<evidence type="ECO:0000256" key="9">
    <source>
        <dbReference type="ARBA" id="ARBA00022917"/>
    </source>
</evidence>